<evidence type="ECO:0000256" key="1">
    <source>
        <dbReference type="ARBA" id="ARBA00009589"/>
    </source>
</evidence>
<dbReference type="RefSeq" id="WP_265767438.1">
    <property type="nucleotide sequence ID" value="NZ_JAGGJA010000015.1"/>
</dbReference>
<dbReference type="InterPro" id="IPR036412">
    <property type="entry name" value="HAD-like_sf"/>
</dbReference>
<dbReference type="SFLD" id="SFLDG01126">
    <property type="entry name" value="C1.2:_Nucleotidase_Like"/>
    <property type="match status" value="1"/>
</dbReference>
<dbReference type="InterPro" id="IPR010708">
    <property type="entry name" value="5'(3')-deoxyribonucleotidase"/>
</dbReference>
<accession>A0ABT3PS19</accession>
<dbReference type="PANTHER" id="PTHR16504">
    <property type="entry name" value="5'(3')-DEOXYRIBONUCLEOTIDASE"/>
    <property type="match status" value="1"/>
</dbReference>
<dbReference type="PANTHER" id="PTHR16504:SF4">
    <property type="entry name" value="5'(3')-DEOXYRIBONUCLEOTIDASE"/>
    <property type="match status" value="1"/>
</dbReference>
<name>A0ABT3PS19_9BACT</name>
<dbReference type="EMBL" id="JAGGJA010000015">
    <property type="protein sequence ID" value="MCW9708644.1"/>
    <property type="molecule type" value="Genomic_DNA"/>
</dbReference>
<proteinExistence type="inferred from homology"/>
<dbReference type="Gene3D" id="3.40.50.1000">
    <property type="entry name" value="HAD superfamily/HAD-like"/>
    <property type="match status" value="1"/>
</dbReference>
<dbReference type="SUPFAM" id="SSF56784">
    <property type="entry name" value="HAD-like"/>
    <property type="match status" value="1"/>
</dbReference>
<organism evidence="2 3">
    <name type="scientific">Fodinibius salsisoli</name>
    <dbReference type="NCBI Taxonomy" id="2820877"/>
    <lineage>
        <taxon>Bacteria</taxon>
        <taxon>Pseudomonadati</taxon>
        <taxon>Balneolota</taxon>
        <taxon>Balneolia</taxon>
        <taxon>Balneolales</taxon>
        <taxon>Balneolaceae</taxon>
        <taxon>Fodinibius</taxon>
    </lineage>
</organism>
<evidence type="ECO:0000313" key="3">
    <source>
        <dbReference type="Proteomes" id="UP001207918"/>
    </source>
</evidence>
<keyword evidence="3" id="KW-1185">Reference proteome</keyword>
<dbReference type="SFLD" id="SFLDG01145">
    <property type="entry name" value="C1.2.1"/>
    <property type="match status" value="1"/>
</dbReference>
<comment type="similarity">
    <text evidence="1">Belongs to the 5'(3')-deoxyribonucleotidase family.</text>
</comment>
<dbReference type="InterPro" id="IPR023214">
    <property type="entry name" value="HAD_sf"/>
</dbReference>
<comment type="caution">
    <text evidence="2">The sequence shown here is derived from an EMBL/GenBank/DDBJ whole genome shotgun (WGS) entry which is preliminary data.</text>
</comment>
<dbReference type="Proteomes" id="UP001207918">
    <property type="component" value="Unassembled WGS sequence"/>
</dbReference>
<reference evidence="2 3" key="1">
    <citation type="submission" date="2021-03" db="EMBL/GenBank/DDBJ databases">
        <title>Aliifodinibius sp. nov., a new bacterium isolated from saline soil.</title>
        <authorList>
            <person name="Galisteo C."/>
            <person name="De La Haba R."/>
            <person name="Sanchez-Porro C."/>
            <person name="Ventosa A."/>
        </authorList>
    </citation>
    <scope>NUCLEOTIDE SEQUENCE [LARGE SCALE GENOMIC DNA]</scope>
    <source>
        <strain evidence="2 3">1BSP15-2V2</strain>
    </source>
</reference>
<dbReference type="Pfam" id="PF06941">
    <property type="entry name" value="NT5C"/>
    <property type="match status" value="1"/>
</dbReference>
<protein>
    <submittedName>
        <fullName evidence="2">Uncharacterized protein</fullName>
    </submittedName>
</protein>
<evidence type="ECO:0000313" key="2">
    <source>
        <dbReference type="EMBL" id="MCW9708644.1"/>
    </source>
</evidence>
<dbReference type="SFLD" id="SFLDS00003">
    <property type="entry name" value="Haloacid_Dehalogenase"/>
    <property type="match status" value="1"/>
</dbReference>
<gene>
    <name evidence="2" type="ORF">J6I44_17415</name>
</gene>
<sequence>MDIVYVDMDNVLVDFPWGIRQLSEEVKEQYQDNLDEIPGFFSDLPPVEGAIEGFRLLQQHYDAYILSTAPWGNPSAWTDKHLWVKKHLPEAGFKRLILSHHKNLNRGVYLIDDRKANGAAEFPGEHIQFGSEAYPDWEAVLDYLL</sequence>